<dbReference type="InterPro" id="IPR001173">
    <property type="entry name" value="Glyco_trans_2-like"/>
</dbReference>
<reference evidence="2 3" key="1">
    <citation type="journal article" date="2019" name="Nat. Med.">
        <title>A library of human gut bacterial isolates paired with longitudinal multiomics data enables mechanistic microbiome research.</title>
        <authorList>
            <person name="Poyet M."/>
            <person name="Groussin M."/>
            <person name="Gibbons S.M."/>
            <person name="Avila-Pacheco J."/>
            <person name="Jiang X."/>
            <person name="Kearney S.M."/>
            <person name="Perrotta A.R."/>
            <person name="Berdy B."/>
            <person name="Zhao S."/>
            <person name="Lieberman T.D."/>
            <person name="Swanson P.K."/>
            <person name="Smith M."/>
            <person name="Roesemann S."/>
            <person name="Alexander J.E."/>
            <person name="Rich S.A."/>
            <person name="Livny J."/>
            <person name="Vlamakis H."/>
            <person name="Clish C."/>
            <person name="Bullock K."/>
            <person name="Deik A."/>
            <person name="Scott J."/>
            <person name="Pierce K.A."/>
            <person name="Xavier R.J."/>
            <person name="Alm E.J."/>
        </authorList>
    </citation>
    <scope>NUCLEOTIDE SEQUENCE [LARGE SCALE GENOMIC DNA]</scope>
    <source>
        <strain evidence="2 3">BIOML-A106</strain>
    </source>
</reference>
<protein>
    <submittedName>
        <fullName evidence="2">Glycosyltransferase family 2 protein</fullName>
    </submittedName>
</protein>
<dbReference type="Pfam" id="PF00535">
    <property type="entry name" value="Glycos_transf_2"/>
    <property type="match status" value="1"/>
</dbReference>
<dbReference type="Proteomes" id="UP000479773">
    <property type="component" value="Unassembled WGS sequence"/>
</dbReference>
<evidence type="ECO:0000313" key="3">
    <source>
        <dbReference type="Proteomes" id="UP000479773"/>
    </source>
</evidence>
<accession>A0A642ETM3</accession>
<dbReference type="RefSeq" id="WP_049129553.1">
    <property type="nucleotide sequence ID" value="NZ_JAFKPR010000006.1"/>
</dbReference>
<dbReference type="EMBL" id="VWEQ01000044">
    <property type="protein sequence ID" value="KAA4747193.1"/>
    <property type="molecule type" value="Genomic_DNA"/>
</dbReference>
<proteinExistence type="predicted"/>
<sequence length="286" mass="32988">MVSVIIPLYNKYLAIGRTIESVIVQTYKDWELLIIDDGSNDGSGQVAEQYTFDERIHYIYKSNGGVSSARNMGIQMAKGEWLLYIDADDYLLPNALETLLNLAEKFEVSIAASNFYVEFEGKKRRCLYNVSEGVVLNNFRSLFFNSFDIRAGATLYKSSLIKQYKFDETLIRYEDAKLEFDILRNHKVAITPQFTMVYTKDYAGLSKPASDFSKDYISCMSFEGKPFWEKMKLGSLANYGLDIYPNNRSEIKAIYSNDLKWIYLSAKIGFFVYLFNKCCNLLHKLK</sequence>
<keyword evidence="2" id="KW-0808">Transferase</keyword>
<comment type="caution">
    <text evidence="2">The sequence shown here is derived from an EMBL/GenBank/DDBJ whole genome shotgun (WGS) entry which is preliminary data.</text>
</comment>
<dbReference type="GO" id="GO:0016758">
    <property type="term" value="F:hexosyltransferase activity"/>
    <property type="evidence" value="ECO:0007669"/>
    <property type="project" value="UniProtKB-ARBA"/>
</dbReference>
<gene>
    <name evidence="2" type="ORF">F3B44_23330</name>
</gene>
<feature type="domain" description="Glycosyltransferase 2-like" evidence="1">
    <location>
        <begin position="3"/>
        <end position="162"/>
    </location>
</feature>
<dbReference type="AlphaFoldDB" id="A0A642ETM3"/>
<name>A0A642ETM3_BACFG</name>
<dbReference type="CDD" id="cd00761">
    <property type="entry name" value="Glyco_tranf_GTA_type"/>
    <property type="match status" value="1"/>
</dbReference>
<evidence type="ECO:0000313" key="2">
    <source>
        <dbReference type="EMBL" id="KAA4747193.1"/>
    </source>
</evidence>
<dbReference type="Gene3D" id="3.90.550.10">
    <property type="entry name" value="Spore Coat Polysaccharide Biosynthesis Protein SpsA, Chain A"/>
    <property type="match status" value="1"/>
</dbReference>
<dbReference type="SUPFAM" id="SSF53448">
    <property type="entry name" value="Nucleotide-diphospho-sugar transferases"/>
    <property type="match status" value="1"/>
</dbReference>
<dbReference type="InterPro" id="IPR029044">
    <property type="entry name" value="Nucleotide-diphossugar_trans"/>
</dbReference>
<dbReference type="PANTHER" id="PTHR22916">
    <property type="entry name" value="GLYCOSYLTRANSFERASE"/>
    <property type="match status" value="1"/>
</dbReference>
<organism evidence="2 3">
    <name type="scientific">Bacteroides fragilis</name>
    <dbReference type="NCBI Taxonomy" id="817"/>
    <lineage>
        <taxon>Bacteria</taxon>
        <taxon>Pseudomonadati</taxon>
        <taxon>Bacteroidota</taxon>
        <taxon>Bacteroidia</taxon>
        <taxon>Bacteroidales</taxon>
        <taxon>Bacteroidaceae</taxon>
        <taxon>Bacteroides</taxon>
    </lineage>
</organism>
<dbReference type="PANTHER" id="PTHR22916:SF71">
    <property type="entry name" value="GLYCOSYL TRANSFERASE"/>
    <property type="match status" value="1"/>
</dbReference>
<evidence type="ECO:0000259" key="1">
    <source>
        <dbReference type="Pfam" id="PF00535"/>
    </source>
</evidence>